<dbReference type="Gene3D" id="3.20.20.150">
    <property type="entry name" value="Divalent-metal-dependent TIM barrel enzymes"/>
    <property type="match status" value="1"/>
</dbReference>
<sequence length="274" mass="30797">MQISLGGYSFNNLFLDGKMDVFGYLETVKHRYRLNAVDLWNAQIAERTQPYLTLFDESVLRKVREALDERELRLVNIAVDTAHLWDPDPDAREALRRNAEAHLRAAVLLGAETVRIDTGGYGDQAFSEEAFEWIVRQYQSYCRFASDHGMKIGPENHMGPSLVPSEMARLAKAVDDPAYGILLHIGRWNEDREAGDAQVAPWVVHTHFDAKTAAAEDAPNVIRRLRDAGYRGYWGVEYNAPAPTAYTEIEHLLAQVKVRLSEAQAADEAATRGA</sequence>
<proteinExistence type="predicted"/>
<dbReference type="SUPFAM" id="SSF51658">
    <property type="entry name" value="Xylose isomerase-like"/>
    <property type="match status" value="1"/>
</dbReference>
<reference evidence="2 3" key="1">
    <citation type="submission" date="2020-08" db="EMBL/GenBank/DDBJ databases">
        <title>Cohnella phylogeny.</title>
        <authorList>
            <person name="Dunlap C."/>
        </authorList>
    </citation>
    <scope>NUCLEOTIDE SEQUENCE [LARGE SCALE GENOMIC DNA]</scope>
    <source>
        <strain evidence="2 3">DSM 28246</strain>
    </source>
</reference>
<dbReference type="PANTHER" id="PTHR12110">
    <property type="entry name" value="HYDROXYPYRUVATE ISOMERASE"/>
    <property type="match status" value="1"/>
</dbReference>
<evidence type="ECO:0000313" key="2">
    <source>
        <dbReference type="EMBL" id="MBB6672724.1"/>
    </source>
</evidence>
<comment type="caution">
    <text evidence="2">The sequence shown here is derived from an EMBL/GenBank/DDBJ whole genome shotgun (WGS) entry which is preliminary data.</text>
</comment>
<keyword evidence="3" id="KW-1185">Reference proteome</keyword>
<dbReference type="AlphaFoldDB" id="A0A7X0RV86"/>
<dbReference type="EMBL" id="JACJVP010000030">
    <property type="protein sequence ID" value="MBB6672724.1"/>
    <property type="molecule type" value="Genomic_DNA"/>
</dbReference>
<evidence type="ECO:0000259" key="1">
    <source>
        <dbReference type="Pfam" id="PF01261"/>
    </source>
</evidence>
<dbReference type="Pfam" id="PF01261">
    <property type="entry name" value="AP_endonuc_2"/>
    <property type="match status" value="1"/>
</dbReference>
<gene>
    <name evidence="2" type="ORF">H7C19_18740</name>
</gene>
<evidence type="ECO:0000313" key="3">
    <source>
        <dbReference type="Proteomes" id="UP000547209"/>
    </source>
</evidence>
<protein>
    <submittedName>
        <fullName evidence="2">TIM barrel protein</fullName>
    </submittedName>
</protein>
<dbReference type="InterPro" id="IPR013022">
    <property type="entry name" value="Xyl_isomerase-like_TIM-brl"/>
</dbReference>
<accession>A0A7X0RV86</accession>
<feature type="domain" description="Xylose isomerase-like TIM barrel" evidence="1">
    <location>
        <begin position="51"/>
        <end position="252"/>
    </location>
</feature>
<organism evidence="2 3">
    <name type="scientific">Cohnella nanjingensis</name>
    <dbReference type="NCBI Taxonomy" id="1387779"/>
    <lineage>
        <taxon>Bacteria</taxon>
        <taxon>Bacillati</taxon>
        <taxon>Bacillota</taxon>
        <taxon>Bacilli</taxon>
        <taxon>Bacillales</taxon>
        <taxon>Paenibacillaceae</taxon>
        <taxon>Cohnella</taxon>
    </lineage>
</organism>
<name>A0A7X0RV86_9BACL</name>
<dbReference type="RefSeq" id="WP_185670577.1">
    <property type="nucleotide sequence ID" value="NZ_JACJVP010000030.1"/>
</dbReference>
<dbReference type="InterPro" id="IPR050312">
    <property type="entry name" value="IolE/XylAMocC-like"/>
</dbReference>
<dbReference type="InterPro" id="IPR036237">
    <property type="entry name" value="Xyl_isomerase-like_sf"/>
</dbReference>
<dbReference type="Proteomes" id="UP000547209">
    <property type="component" value="Unassembled WGS sequence"/>
</dbReference>